<reference evidence="1 3" key="1">
    <citation type="submission" date="2015-09" db="EMBL/GenBank/DDBJ databases">
        <authorList>
            <consortium name="Pathogen Informatics"/>
        </authorList>
    </citation>
    <scope>NUCLEOTIDE SEQUENCE [LARGE SCALE GENOMIC DNA]</scope>
    <source>
        <strain evidence="1 3">2789STDY5834928</strain>
    </source>
</reference>
<name>A0A174ZWB1_9FIRM</name>
<dbReference type="OrthoDB" id="9815367at2"/>
<reference evidence="2" key="2">
    <citation type="submission" date="2023-01" db="EMBL/GenBank/DDBJ databases">
        <title>Human gut microbiome strain richness.</title>
        <authorList>
            <person name="Chen-Liaw A."/>
        </authorList>
    </citation>
    <scope>NUCLEOTIDE SEQUENCE</scope>
    <source>
        <strain evidence="2">1001283st1_G1_1001283B150217_161031</strain>
    </source>
</reference>
<evidence type="ECO:0000313" key="3">
    <source>
        <dbReference type="Proteomes" id="UP000095662"/>
    </source>
</evidence>
<protein>
    <submittedName>
        <fullName evidence="1">Uncharacterized protein</fullName>
    </submittedName>
</protein>
<accession>A0A174ZWB1</accession>
<proteinExistence type="predicted"/>
<dbReference type="AlphaFoldDB" id="A0A174ZWB1"/>
<dbReference type="EMBL" id="JAQLXW010000025">
    <property type="protein sequence ID" value="MDB8004859.1"/>
    <property type="molecule type" value="Genomic_DNA"/>
</dbReference>
<evidence type="ECO:0000313" key="1">
    <source>
        <dbReference type="EMBL" id="CUQ88151.1"/>
    </source>
</evidence>
<gene>
    <name evidence="1" type="ORF">ERS852540_01656</name>
    <name evidence="2" type="ORF">PNE09_12430</name>
</gene>
<evidence type="ECO:0000313" key="2">
    <source>
        <dbReference type="EMBL" id="MDB8004859.1"/>
    </source>
</evidence>
<dbReference type="EMBL" id="CZBY01000013">
    <property type="protein sequence ID" value="CUQ88151.1"/>
    <property type="molecule type" value="Genomic_DNA"/>
</dbReference>
<dbReference type="Proteomes" id="UP001210809">
    <property type="component" value="Unassembled WGS sequence"/>
</dbReference>
<dbReference type="STRING" id="39492.ERS852540_01656"/>
<dbReference type="Proteomes" id="UP000095662">
    <property type="component" value="Unassembled WGS sequence"/>
</dbReference>
<organism evidence="1 3">
    <name type="scientific">[Eubacterium] siraeum</name>
    <dbReference type="NCBI Taxonomy" id="39492"/>
    <lineage>
        <taxon>Bacteria</taxon>
        <taxon>Bacillati</taxon>
        <taxon>Bacillota</taxon>
        <taxon>Clostridia</taxon>
        <taxon>Eubacteriales</taxon>
        <taxon>Oscillospiraceae</taxon>
        <taxon>Oscillospiraceae incertae sedis</taxon>
    </lineage>
</organism>
<sequence>MKTRNHSSAFYIIRDAVIAVALSAAAVAIVTLSIAGSEENRRSENLRIIENGVRKAAAECYAVEGFYPDNIGYLIENYDLHIDKNSCIVHYSPVSSNIMPDIKVIAK</sequence>